<proteinExistence type="predicted"/>
<evidence type="ECO:0000313" key="2">
    <source>
        <dbReference type="Proteomes" id="UP000834106"/>
    </source>
</evidence>
<dbReference type="Gene3D" id="1.25.10.10">
    <property type="entry name" value="Leucine-rich Repeat Variant"/>
    <property type="match status" value="1"/>
</dbReference>
<dbReference type="SUPFAM" id="SSF48371">
    <property type="entry name" value="ARM repeat"/>
    <property type="match status" value="1"/>
</dbReference>
<dbReference type="EMBL" id="OU503043">
    <property type="protein sequence ID" value="CAI9766789.1"/>
    <property type="molecule type" value="Genomic_DNA"/>
</dbReference>
<dbReference type="InterPro" id="IPR011989">
    <property type="entry name" value="ARM-like"/>
</dbReference>
<dbReference type="PANTHER" id="PTHR46043:SF9">
    <property type="entry name" value="ARM REPEAT SUPERFAMILY PROTEIN"/>
    <property type="match status" value="1"/>
</dbReference>
<dbReference type="Proteomes" id="UP000834106">
    <property type="component" value="Chromosome 8"/>
</dbReference>
<name>A0AAD1ZCP6_9LAMI</name>
<accession>A0AAD1ZCP6</accession>
<dbReference type="AlphaFoldDB" id="A0AAD1ZCP6"/>
<sequence length="167" mass="17800">MESSSSTSQMEFAMEFSSSTSQKCACTMLRSREGYDFSPKTDASVLQAATAYNLRRCVISEGGIKSPLAYLDGPVPQESAVGALRNLVGVISVDVSVSLGLLPRLVHVLKLGSLGAQKAMASTIYLICNSTEIKRLVGESRCIPVLIKILEAKSINAKEIASQAIQV</sequence>
<dbReference type="InterPro" id="IPR016024">
    <property type="entry name" value="ARM-type_fold"/>
</dbReference>
<keyword evidence="2" id="KW-1185">Reference proteome</keyword>
<gene>
    <name evidence="1" type="ORF">FPE_LOCUS14219</name>
</gene>
<protein>
    <submittedName>
        <fullName evidence="1">Uncharacterized protein</fullName>
    </submittedName>
</protein>
<organism evidence="1 2">
    <name type="scientific">Fraxinus pennsylvanica</name>
    <dbReference type="NCBI Taxonomy" id="56036"/>
    <lineage>
        <taxon>Eukaryota</taxon>
        <taxon>Viridiplantae</taxon>
        <taxon>Streptophyta</taxon>
        <taxon>Embryophyta</taxon>
        <taxon>Tracheophyta</taxon>
        <taxon>Spermatophyta</taxon>
        <taxon>Magnoliopsida</taxon>
        <taxon>eudicotyledons</taxon>
        <taxon>Gunneridae</taxon>
        <taxon>Pentapetalae</taxon>
        <taxon>asterids</taxon>
        <taxon>lamiids</taxon>
        <taxon>Lamiales</taxon>
        <taxon>Oleaceae</taxon>
        <taxon>Oleeae</taxon>
        <taxon>Fraxinus</taxon>
    </lineage>
</organism>
<reference evidence="1" key="1">
    <citation type="submission" date="2023-05" db="EMBL/GenBank/DDBJ databases">
        <authorList>
            <person name="Huff M."/>
        </authorList>
    </citation>
    <scope>NUCLEOTIDE SEQUENCE</scope>
</reference>
<evidence type="ECO:0000313" key="1">
    <source>
        <dbReference type="EMBL" id="CAI9766789.1"/>
    </source>
</evidence>
<dbReference type="PANTHER" id="PTHR46043">
    <property type="entry name" value="ARM REPEAT SUPERFAMILY PROTEIN"/>
    <property type="match status" value="1"/>
</dbReference>